<dbReference type="PANTHER" id="PTHR42085:SF2">
    <property type="entry name" value="F-BOX DOMAIN-CONTAINING PROTEIN"/>
    <property type="match status" value="1"/>
</dbReference>
<protein>
    <submittedName>
        <fullName evidence="1">Uncharacterized protein</fullName>
    </submittedName>
</protein>
<gene>
    <name evidence="1" type="ORF">AAP_04054</name>
</gene>
<dbReference type="VEuPathDB" id="FungiDB:AAP_04054"/>
<keyword evidence="2" id="KW-1185">Reference proteome</keyword>
<dbReference type="Proteomes" id="UP000242877">
    <property type="component" value="Unassembled WGS sequence"/>
</dbReference>
<name>A0A167XHS0_9EURO</name>
<reference evidence="1 2" key="1">
    <citation type="journal article" date="2016" name="Genome Biol. Evol.">
        <title>Divergent and convergent evolution of fungal pathogenicity.</title>
        <authorList>
            <person name="Shang Y."/>
            <person name="Xiao G."/>
            <person name="Zheng P."/>
            <person name="Cen K."/>
            <person name="Zhan S."/>
            <person name="Wang C."/>
        </authorList>
    </citation>
    <scope>NUCLEOTIDE SEQUENCE [LARGE SCALE GENOMIC DNA]</scope>
    <source>
        <strain evidence="1 2">ARSEF 7405</strain>
    </source>
</reference>
<sequence length="359" mass="41124">MPYSGDIFIDLPPPDYPTPSPSPIRYGSLEALDTPSTRTLLSVSGSPGHPPTPPWHLTIFDLPFEVRERIYRYALVPGKIFVKPFVSFRYLEDDEYLSAYTPPNLAIFRACKDVYAEACFTFYRENTFAFVQPDILVTLLQESPKRMRDLLKHMHKVEMIFDYRDYQFISDDLCRGLQRSADALYELQSVNNSIGVAKREEEAGVGRPCSDQISNAVVSLTQLRSYILGHHLRRSKSDRLSDSWSESMHAHNVSILRTYLWGRTLTFIAQNLLITDLYLDFKNCYCPGGCCRLAKDVLGWSWSPWVYGLPVSVAIANATEEEREEVLGQIKKLAEDVRVPEKAREMKLHPSRRSVTWAL</sequence>
<organism evidence="1 2">
    <name type="scientific">Ascosphaera apis ARSEF 7405</name>
    <dbReference type="NCBI Taxonomy" id="392613"/>
    <lineage>
        <taxon>Eukaryota</taxon>
        <taxon>Fungi</taxon>
        <taxon>Dikarya</taxon>
        <taxon>Ascomycota</taxon>
        <taxon>Pezizomycotina</taxon>
        <taxon>Eurotiomycetes</taxon>
        <taxon>Eurotiomycetidae</taxon>
        <taxon>Onygenales</taxon>
        <taxon>Ascosphaeraceae</taxon>
        <taxon>Ascosphaera</taxon>
    </lineage>
</organism>
<dbReference type="EMBL" id="AZGZ01000018">
    <property type="protein sequence ID" value="KZZ90104.1"/>
    <property type="molecule type" value="Genomic_DNA"/>
</dbReference>
<evidence type="ECO:0000313" key="2">
    <source>
        <dbReference type="Proteomes" id="UP000242877"/>
    </source>
</evidence>
<evidence type="ECO:0000313" key="1">
    <source>
        <dbReference type="EMBL" id="KZZ90104.1"/>
    </source>
</evidence>
<dbReference type="InterPro" id="IPR038883">
    <property type="entry name" value="AN11006-like"/>
</dbReference>
<dbReference type="AlphaFoldDB" id="A0A167XHS0"/>
<comment type="caution">
    <text evidence="1">The sequence shown here is derived from an EMBL/GenBank/DDBJ whole genome shotgun (WGS) entry which is preliminary data.</text>
</comment>
<dbReference type="OrthoDB" id="62952at2759"/>
<dbReference type="PANTHER" id="PTHR42085">
    <property type="entry name" value="F-BOX DOMAIN-CONTAINING PROTEIN"/>
    <property type="match status" value="1"/>
</dbReference>
<proteinExistence type="predicted"/>
<accession>A0A167XHS0</accession>